<dbReference type="AlphaFoldDB" id="A0A2X1PQN0"/>
<gene>
    <name evidence="2" type="ORF">NCTC11872_02837</name>
</gene>
<name>A0A2X1PQN0_HAEIF</name>
<organism evidence="2 3">
    <name type="scientific">Haemophilus influenzae</name>
    <dbReference type="NCBI Taxonomy" id="727"/>
    <lineage>
        <taxon>Bacteria</taxon>
        <taxon>Pseudomonadati</taxon>
        <taxon>Pseudomonadota</taxon>
        <taxon>Gammaproteobacteria</taxon>
        <taxon>Pasteurellales</taxon>
        <taxon>Pasteurellaceae</taxon>
        <taxon>Haemophilus</taxon>
    </lineage>
</organism>
<protein>
    <submittedName>
        <fullName evidence="2">Inner membrane protein</fullName>
    </submittedName>
</protein>
<keyword evidence="1" id="KW-1133">Transmembrane helix</keyword>
<accession>A0A2X1PQN0</accession>
<keyword evidence="1" id="KW-0812">Transmembrane</keyword>
<evidence type="ECO:0000313" key="3">
    <source>
        <dbReference type="Proteomes" id="UP000249936"/>
    </source>
</evidence>
<evidence type="ECO:0000313" key="2">
    <source>
        <dbReference type="EMBL" id="SPX43179.1"/>
    </source>
</evidence>
<proteinExistence type="predicted"/>
<dbReference type="EMBL" id="UASK01000011">
    <property type="protein sequence ID" value="SPX43179.1"/>
    <property type="molecule type" value="Genomic_DNA"/>
</dbReference>
<reference evidence="2 3" key="1">
    <citation type="submission" date="2018-06" db="EMBL/GenBank/DDBJ databases">
        <authorList>
            <consortium name="Pathogen Informatics"/>
            <person name="Doyle S."/>
        </authorList>
    </citation>
    <scope>NUCLEOTIDE SEQUENCE [LARGE SCALE GENOMIC DNA]</scope>
    <source>
        <strain evidence="2 3">NCTC11872</strain>
    </source>
</reference>
<evidence type="ECO:0000256" key="1">
    <source>
        <dbReference type="SAM" id="Phobius"/>
    </source>
</evidence>
<sequence length="51" mass="5368">MNIRLNTKVISTIPVFIAVNIAAVGIWFFDISSQSMPLILGIIAGGFGGFG</sequence>
<dbReference type="Proteomes" id="UP000249936">
    <property type="component" value="Unassembled WGS sequence"/>
</dbReference>
<feature type="transmembrane region" description="Helical" evidence="1">
    <location>
        <begin position="9"/>
        <end position="29"/>
    </location>
</feature>
<keyword evidence="1" id="KW-0472">Membrane</keyword>